<sequence length="421" mass="43098">MKNLKLILVICFLINSIVFGQVGIGTITPDNSSMLDIYSDSRGLLIPRLTTEQRDAIILPATGLMIYNLTLNDSQLNTGIPSVPNWIGIKGQAGSMIDTVTEGGIISTTSTSDLLVTGMTLSPPSGTYLVLFNAQLSSSQTFSSDQGVIDAASLYNQLMAYPGGVPHVLTFGSGEILSAGVYDVSGAPSIAGTLTMDGGGDPNSVFIIRGSGAFTTGVGTTVVLTGNANPKNIFWVSNEAMSTAANTIMKGTMLGGGTAAGAVSLGADSNLEGRLFTKLGAVTLGAGVVITASTGSAPVNLGILSTFAMWSSSGAVSDVASATTTGDVGTALGTLTMAGTHVGEEYPAGTTSSPSTTTYSIYQNGLEVANSSRIINLSHSIVSLQAMVTVIAGEPIEIRWKVDTGEATLDHRTLSLIRSGY</sequence>
<evidence type="ECO:0000313" key="4">
    <source>
        <dbReference type="Proteomes" id="UP000233435"/>
    </source>
</evidence>
<protein>
    <recommendedName>
        <fullName evidence="5">DUF3494 domain-containing protein</fullName>
    </recommendedName>
</protein>
<proteinExistence type="inferred from homology"/>
<organism evidence="3 4">
    <name type="scientific">Confluentibacter flavum</name>
    <dbReference type="NCBI Taxonomy" id="1909700"/>
    <lineage>
        <taxon>Bacteria</taxon>
        <taxon>Pseudomonadati</taxon>
        <taxon>Bacteroidota</taxon>
        <taxon>Flavobacteriia</taxon>
        <taxon>Flavobacteriales</taxon>
        <taxon>Flavobacteriaceae</taxon>
        <taxon>Confluentibacter</taxon>
    </lineage>
</organism>
<dbReference type="EMBL" id="PJEO01000030">
    <property type="protein sequence ID" value="PKQ45232.1"/>
    <property type="molecule type" value="Genomic_DNA"/>
</dbReference>
<keyword evidence="4" id="KW-1185">Reference proteome</keyword>
<evidence type="ECO:0008006" key="5">
    <source>
        <dbReference type="Google" id="ProtNLM"/>
    </source>
</evidence>
<gene>
    <name evidence="3" type="ORF">CSW08_09085</name>
</gene>
<comment type="similarity">
    <text evidence="1">Belongs to the ice-binding protein family.</text>
</comment>
<name>A0A2N3HK31_9FLAO</name>
<dbReference type="AlphaFoldDB" id="A0A2N3HK31"/>
<accession>A0A2N3HK31</accession>
<keyword evidence="2" id="KW-0732">Signal</keyword>
<evidence type="ECO:0000256" key="2">
    <source>
        <dbReference type="ARBA" id="ARBA00022729"/>
    </source>
</evidence>
<comment type="caution">
    <text evidence="3">The sequence shown here is derived from an EMBL/GenBank/DDBJ whole genome shotgun (WGS) entry which is preliminary data.</text>
</comment>
<evidence type="ECO:0000313" key="3">
    <source>
        <dbReference type="EMBL" id="PKQ45232.1"/>
    </source>
</evidence>
<dbReference type="Proteomes" id="UP000233435">
    <property type="component" value="Unassembled WGS sequence"/>
</dbReference>
<dbReference type="OrthoDB" id="581140at2"/>
<dbReference type="Pfam" id="PF11999">
    <property type="entry name" value="Ice_binding"/>
    <property type="match status" value="1"/>
</dbReference>
<dbReference type="InterPro" id="IPR021884">
    <property type="entry name" value="Ice-bd_prot"/>
</dbReference>
<evidence type="ECO:0000256" key="1">
    <source>
        <dbReference type="ARBA" id="ARBA00005445"/>
    </source>
</evidence>
<dbReference type="RefSeq" id="WP_106659576.1">
    <property type="nucleotide sequence ID" value="NZ_PJEO01000030.1"/>
</dbReference>
<reference evidence="3 4" key="1">
    <citation type="submission" date="2017-12" db="EMBL/GenBank/DDBJ databases">
        <title>Confluentibacter flavum sp. nov., isolated from the saline lake.</title>
        <authorList>
            <person name="Yu L."/>
        </authorList>
    </citation>
    <scope>NUCLEOTIDE SEQUENCE [LARGE SCALE GENOMIC DNA]</scope>
    <source>
        <strain evidence="3 4">3B</strain>
    </source>
</reference>